<gene>
    <name evidence="1" type="ORF">SAMN05421837_101126</name>
</gene>
<dbReference type="STRING" id="218821.SAMN05421837_101126"/>
<dbReference type="Gene3D" id="1.25.10.10">
    <property type="entry name" value="Leucine-rich Repeat Variant"/>
    <property type="match status" value="1"/>
</dbReference>
<accession>A0A1H5Q1N5</accession>
<evidence type="ECO:0000313" key="2">
    <source>
        <dbReference type="Proteomes" id="UP000198878"/>
    </source>
</evidence>
<name>A0A1H5Q1N5_9PSEU</name>
<reference evidence="2" key="1">
    <citation type="submission" date="2016-10" db="EMBL/GenBank/DDBJ databases">
        <authorList>
            <person name="Varghese N."/>
            <person name="Submissions S."/>
        </authorList>
    </citation>
    <scope>NUCLEOTIDE SEQUENCE [LARGE SCALE GENOMIC DNA]</scope>
    <source>
        <strain evidence="2">DSM 44654</strain>
    </source>
</reference>
<evidence type="ECO:0000313" key="1">
    <source>
        <dbReference type="EMBL" id="SEF19849.1"/>
    </source>
</evidence>
<dbReference type="SUPFAM" id="SSF48371">
    <property type="entry name" value="ARM repeat"/>
    <property type="match status" value="1"/>
</dbReference>
<dbReference type="EMBL" id="FNUJ01000001">
    <property type="protein sequence ID" value="SEF19849.1"/>
    <property type="molecule type" value="Genomic_DNA"/>
</dbReference>
<organism evidence="1 2">
    <name type="scientific">Amycolatopsis pretoriensis</name>
    <dbReference type="NCBI Taxonomy" id="218821"/>
    <lineage>
        <taxon>Bacteria</taxon>
        <taxon>Bacillati</taxon>
        <taxon>Actinomycetota</taxon>
        <taxon>Actinomycetes</taxon>
        <taxon>Pseudonocardiales</taxon>
        <taxon>Pseudonocardiaceae</taxon>
        <taxon>Amycolatopsis</taxon>
    </lineage>
</organism>
<dbReference type="InterPro" id="IPR016024">
    <property type="entry name" value="ARM-type_fold"/>
</dbReference>
<sequence>MAVDNAVRLVPRVADPFEETMALIDRLGWVPSANSSDELVEWQVPGGGTVVRWVVDGDTGVQFFVVEGPDRERVAGEIASSIDMLDAENSEHYLSRSDDVDWVMRGLYAVAAAAPDQHDQRIVDLLTRHMESPRPLIRRAALLATAITGWAEFVEPVSRFTGDPDPAVRDAAEAALHGLTSGR</sequence>
<keyword evidence="2" id="KW-1185">Reference proteome</keyword>
<dbReference type="AlphaFoldDB" id="A0A1H5Q1N5"/>
<dbReference type="InterPro" id="IPR011989">
    <property type="entry name" value="ARM-like"/>
</dbReference>
<protein>
    <submittedName>
        <fullName evidence="1">HEAT repeat-containing protein</fullName>
    </submittedName>
</protein>
<proteinExistence type="predicted"/>
<dbReference type="RefSeq" id="WP_143050900.1">
    <property type="nucleotide sequence ID" value="NZ_FNUJ01000001.1"/>
</dbReference>
<dbReference type="Proteomes" id="UP000198878">
    <property type="component" value="Unassembled WGS sequence"/>
</dbReference>